<name>A0A8S9KTT2_BRACR</name>
<dbReference type="AlphaFoldDB" id="A0A8S9KTT2"/>
<feature type="region of interest" description="Disordered" evidence="1">
    <location>
        <begin position="65"/>
        <end position="124"/>
    </location>
</feature>
<comment type="caution">
    <text evidence="2">The sequence shown here is derived from an EMBL/GenBank/DDBJ whole genome shotgun (WGS) entry which is preliminary data.</text>
</comment>
<evidence type="ECO:0000313" key="2">
    <source>
        <dbReference type="EMBL" id="KAF2597945.1"/>
    </source>
</evidence>
<evidence type="ECO:0000313" key="3">
    <source>
        <dbReference type="EMBL" id="KAF3538040.1"/>
    </source>
</evidence>
<organism evidence="2 4">
    <name type="scientific">Brassica cretica</name>
    <name type="common">Mustard</name>
    <dbReference type="NCBI Taxonomy" id="69181"/>
    <lineage>
        <taxon>Eukaryota</taxon>
        <taxon>Viridiplantae</taxon>
        <taxon>Streptophyta</taxon>
        <taxon>Embryophyta</taxon>
        <taxon>Tracheophyta</taxon>
        <taxon>Spermatophyta</taxon>
        <taxon>Magnoliopsida</taxon>
        <taxon>eudicotyledons</taxon>
        <taxon>Gunneridae</taxon>
        <taxon>Pentapetalae</taxon>
        <taxon>rosids</taxon>
        <taxon>malvids</taxon>
        <taxon>Brassicales</taxon>
        <taxon>Brassicaceae</taxon>
        <taxon>Brassiceae</taxon>
        <taxon>Brassica</taxon>
    </lineage>
</organism>
<dbReference type="Proteomes" id="UP000712600">
    <property type="component" value="Unassembled WGS sequence"/>
</dbReference>
<feature type="compositionally biased region" description="Polar residues" evidence="1">
    <location>
        <begin position="68"/>
        <end position="98"/>
    </location>
</feature>
<accession>A0A8S9KTT2</accession>
<protein>
    <submittedName>
        <fullName evidence="2">Uncharacterized protein</fullName>
    </submittedName>
</protein>
<gene>
    <name evidence="2" type="ORF">F2Q68_00011862</name>
    <name evidence="3" type="ORF">F2Q69_00024659</name>
</gene>
<evidence type="ECO:0000313" key="4">
    <source>
        <dbReference type="Proteomes" id="UP000712281"/>
    </source>
</evidence>
<evidence type="ECO:0000256" key="1">
    <source>
        <dbReference type="SAM" id="MobiDB-lite"/>
    </source>
</evidence>
<reference evidence="3" key="2">
    <citation type="submission" date="2019-12" db="EMBL/GenBank/DDBJ databases">
        <title>Genome sequencing and annotation of Brassica cretica.</title>
        <authorList>
            <person name="Studholme D.J."/>
            <person name="Sarris P."/>
        </authorList>
    </citation>
    <scope>NUCLEOTIDE SEQUENCE</scope>
    <source>
        <strain evidence="3">PFS-109/04</strain>
        <tissue evidence="3">Leaf</tissue>
    </source>
</reference>
<feature type="compositionally biased region" description="Basic and acidic residues" evidence="1">
    <location>
        <begin position="115"/>
        <end position="124"/>
    </location>
</feature>
<proteinExistence type="predicted"/>
<reference evidence="2" key="1">
    <citation type="submission" date="2019-12" db="EMBL/GenBank/DDBJ databases">
        <title>Genome sequencing and annotation of Brassica cretica.</title>
        <authorList>
            <person name="Studholme D.J."/>
            <person name="Sarris P.F."/>
        </authorList>
    </citation>
    <scope>NUCLEOTIDE SEQUENCE</scope>
    <source>
        <strain evidence="2">PFS-001/15</strain>
        <tissue evidence="2">Leaf</tissue>
    </source>
</reference>
<dbReference type="EMBL" id="QGKX02001290">
    <property type="protein sequence ID" value="KAF3538040.1"/>
    <property type="molecule type" value="Genomic_DNA"/>
</dbReference>
<dbReference type="Proteomes" id="UP000712281">
    <property type="component" value="Unassembled WGS sequence"/>
</dbReference>
<dbReference type="EMBL" id="QGKW02000717">
    <property type="protein sequence ID" value="KAF2597945.1"/>
    <property type="molecule type" value="Genomic_DNA"/>
</dbReference>
<sequence length="124" mass="13790">MRTRVPHNNSLATTQAMDETKILVDVKLNETFPHIMALEDKSISITIVDVVHSWLRSKCAKCDELDQKSVTPSGTSSHTTSINAPLVKNMTTTNSSMLDSDPFINELARSTRKQRYTDGHSDGK</sequence>